<dbReference type="GO" id="GO:0016020">
    <property type="term" value="C:membrane"/>
    <property type="evidence" value="ECO:0007669"/>
    <property type="project" value="TreeGrafter"/>
</dbReference>
<dbReference type="EMBL" id="QDEB01069271">
    <property type="protein sequence ID" value="RZC35628.1"/>
    <property type="molecule type" value="Genomic_DNA"/>
</dbReference>
<dbReference type="SUPFAM" id="SSF52087">
    <property type="entry name" value="CRAL/TRIO domain"/>
    <property type="match status" value="1"/>
</dbReference>
<sequence length="120" mass="14437">YFTPLPKLTEDSYRVFFFKIRNKDSFSDSDPYNMIRHAVNLQEIRLHEDVAFGDIFIFDVADITFKYVLKLTPFKVFYMVKIYEKFFSSRLKGIYFLNAPSFMEKLLAIIKLFMKPKLFK</sequence>
<proteinExistence type="predicted"/>
<dbReference type="PANTHER" id="PTHR10174">
    <property type="entry name" value="ALPHA-TOCOPHEROL TRANSFER PROTEIN-RELATED"/>
    <property type="match status" value="1"/>
</dbReference>
<feature type="domain" description="CRAL-TRIO" evidence="1">
    <location>
        <begin position="1"/>
        <end position="120"/>
    </location>
</feature>
<comment type="caution">
    <text evidence="2">The sequence shown here is derived from an EMBL/GenBank/DDBJ whole genome shotgun (WGS) entry which is preliminary data.</text>
</comment>
<gene>
    <name evidence="2" type="ORF">BDFB_014276</name>
</gene>
<dbReference type="InterPro" id="IPR036865">
    <property type="entry name" value="CRAL-TRIO_dom_sf"/>
</dbReference>
<reference evidence="2 3" key="1">
    <citation type="submission" date="2017-03" db="EMBL/GenBank/DDBJ databases">
        <title>Genome of the blue death feigning beetle - Asbolus verrucosus.</title>
        <authorList>
            <person name="Rider S.D."/>
        </authorList>
    </citation>
    <scope>NUCLEOTIDE SEQUENCE [LARGE SCALE GENOMIC DNA]</scope>
    <source>
        <strain evidence="2">Butters</strain>
        <tissue evidence="2">Head and leg muscle</tissue>
    </source>
</reference>
<dbReference type="Gene3D" id="3.40.525.10">
    <property type="entry name" value="CRAL-TRIO lipid binding domain"/>
    <property type="match status" value="1"/>
</dbReference>
<dbReference type="Proteomes" id="UP000292052">
    <property type="component" value="Unassembled WGS sequence"/>
</dbReference>
<dbReference type="PANTHER" id="PTHR10174:SF222">
    <property type="entry name" value="GH10083P-RELATED"/>
    <property type="match status" value="1"/>
</dbReference>
<name>A0A482VTD3_ASBVE</name>
<dbReference type="Pfam" id="PF00650">
    <property type="entry name" value="CRAL_TRIO"/>
    <property type="match status" value="1"/>
</dbReference>
<organism evidence="2 3">
    <name type="scientific">Asbolus verrucosus</name>
    <name type="common">Desert ironclad beetle</name>
    <dbReference type="NCBI Taxonomy" id="1661398"/>
    <lineage>
        <taxon>Eukaryota</taxon>
        <taxon>Metazoa</taxon>
        <taxon>Ecdysozoa</taxon>
        <taxon>Arthropoda</taxon>
        <taxon>Hexapoda</taxon>
        <taxon>Insecta</taxon>
        <taxon>Pterygota</taxon>
        <taxon>Neoptera</taxon>
        <taxon>Endopterygota</taxon>
        <taxon>Coleoptera</taxon>
        <taxon>Polyphaga</taxon>
        <taxon>Cucujiformia</taxon>
        <taxon>Tenebrionidae</taxon>
        <taxon>Pimeliinae</taxon>
        <taxon>Asbolus</taxon>
    </lineage>
</organism>
<dbReference type="OrthoDB" id="6575879at2759"/>
<dbReference type="InterPro" id="IPR001251">
    <property type="entry name" value="CRAL-TRIO_dom"/>
</dbReference>
<dbReference type="PROSITE" id="PS50191">
    <property type="entry name" value="CRAL_TRIO"/>
    <property type="match status" value="1"/>
</dbReference>
<keyword evidence="3" id="KW-1185">Reference proteome</keyword>
<evidence type="ECO:0000313" key="2">
    <source>
        <dbReference type="EMBL" id="RZC35628.1"/>
    </source>
</evidence>
<feature type="non-terminal residue" evidence="2">
    <location>
        <position position="120"/>
    </location>
</feature>
<evidence type="ECO:0000313" key="3">
    <source>
        <dbReference type="Proteomes" id="UP000292052"/>
    </source>
</evidence>
<protein>
    <submittedName>
        <fullName evidence="2">CRAL TRIO domain containing protein</fullName>
    </submittedName>
</protein>
<dbReference type="GO" id="GO:1902936">
    <property type="term" value="F:phosphatidylinositol bisphosphate binding"/>
    <property type="evidence" value="ECO:0007669"/>
    <property type="project" value="TreeGrafter"/>
</dbReference>
<accession>A0A482VTD3</accession>
<evidence type="ECO:0000259" key="1">
    <source>
        <dbReference type="PROSITE" id="PS50191"/>
    </source>
</evidence>
<dbReference type="AlphaFoldDB" id="A0A482VTD3"/>
<feature type="non-terminal residue" evidence="2">
    <location>
        <position position="1"/>
    </location>
</feature>